<comment type="caution">
    <text evidence="1">The sequence shown here is derived from an EMBL/GenBank/DDBJ whole genome shotgun (WGS) entry which is preliminary data.</text>
</comment>
<protein>
    <submittedName>
        <fullName evidence="1">Uncharacterized protein</fullName>
    </submittedName>
</protein>
<accession>A0A9R1CSI8</accession>
<proteinExistence type="predicted"/>
<dbReference type="RefSeq" id="WP_256029221.1">
    <property type="nucleotide sequence ID" value="NZ_JAHLKM010000006.1"/>
</dbReference>
<reference evidence="1" key="1">
    <citation type="journal article" date="2023" name="Front. Microbiol.">
        <title>Genomic-based phylogenetic and metabolic analyses of the genus Natronomonas, and description of Natronomonas aquatica sp. nov.</title>
        <authorList>
            <person name="Garcia-Roldan A."/>
            <person name="Duran-Viseras A."/>
            <person name="de la Haba R.R."/>
            <person name="Corral P."/>
            <person name="Sanchez-Porro C."/>
            <person name="Ventosa A."/>
        </authorList>
    </citation>
    <scope>NUCLEOTIDE SEQUENCE</scope>
    <source>
        <strain evidence="1">F2-12</strain>
    </source>
</reference>
<dbReference type="InterPro" id="IPR043899">
    <property type="entry name" value="DUF5789"/>
</dbReference>
<gene>
    <name evidence="1" type="ORF">KM295_06825</name>
</gene>
<dbReference type="Proteomes" id="UP001139494">
    <property type="component" value="Unassembled WGS sequence"/>
</dbReference>
<dbReference type="EMBL" id="JAHLKM010000006">
    <property type="protein sequence ID" value="MCQ4333197.1"/>
    <property type="molecule type" value="Genomic_DNA"/>
</dbReference>
<dbReference type="Pfam" id="PF19102">
    <property type="entry name" value="DUF5789"/>
    <property type="match status" value="1"/>
</dbReference>
<organism evidence="1 2">
    <name type="scientific">Natronomonas aquatica</name>
    <dbReference type="NCBI Taxonomy" id="2841590"/>
    <lineage>
        <taxon>Archaea</taxon>
        <taxon>Methanobacteriati</taxon>
        <taxon>Methanobacteriota</taxon>
        <taxon>Stenosarchaea group</taxon>
        <taxon>Halobacteria</taxon>
        <taxon>Halobacteriales</taxon>
        <taxon>Natronomonadaceae</taxon>
        <taxon>Natronomonas</taxon>
    </lineage>
</organism>
<keyword evidence="2" id="KW-1185">Reference proteome</keyword>
<sequence>MGVRPPQQGDDDAPETVAFGIAALDDYLERADATFPATDEELIEALGDPSVPYDAMGNELRLSEALDELSRVRFETRQEFLNAIHPVFEARRERAKNSFLGQLRSLLPF</sequence>
<dbReference type="AlphaFoldDB" id="A0A9R1CSI8"/>
<name>A0A9R1CSI8_9EURY</name>
<evidence type="ECO:0000313" key="2">
    <source>
        <dbReference type="Proteomes" id="UP001139494"/>
    </source>
</evidence>
<evidence type="ECO:0000313" key="1">
    <source>
        <dbReference type="EMBL" id="MCQ4333197.1"/>
    </source>
</evidence>